<organism evidence="16 17">
    <name type="scientific">Tetragenococcus halophilus subsp. halophilus</name>
    <dbReference type="NCBI Taxonomy" id="1513897"/>
    <lineage>
        <taxon>Bacteria</taxon>
        <taxon>Bacillati</taxon>
        <taxon>Bacillota</taxon>
        <taxon>Bacilli</taxon>
        <taxon>Lactobacillales</taxon>
        <taxon>Enterococcaceae</taxon>
        <taxon>Tetragenococcus</taxon>
    </lineage>
</organism>
<dbReference type="GO" id="GO:0005886">
    <property type="term" value="C:plasma membrane"/>
    <property type="evidence" value="ECO:0007669"/>
    <property type="project" value="UniProtKB-SubCell"/>
</dbReference>
<keyword evidence="11 14" id="KW-0066">ATP synthesis</keyword>
<keyword evidence="6 14" id="KW-1003">Cell membrane</keyword>
<keyword evidence="10 14" id="KW-0139">CF(1)</keyword>
<evidence type="ECO:0000256" key="7">
    <source>
        <dbReference type="ARBA" id="ARBA00022781"/>
    </source>
</evidence>
<dbReference type="Proteomes" id="UP000236214">
    <property type="component" value="Unassembled WGS sequence"/>
</dbReference>
<dbReference type="InterPro" id="IPR036794">
    <property type="entry name" value="ATP_F1_dsu/esu_C_sf"/>
</dbReference>
<keyword evidence="9 14" id="KW-0472">Membrane</keyword>
<dbReference type="EMBL" id="BDEC01000059">
    <property type="protein sequence ID" value="GBD68679.1"/>
    <property type="molecule type" value="Genomic_DNA"/>
</dbReference>
<dbReference type="CDD" id="cd12152">
    <property type="entry name" value="F1-ATPase_delta"/>
    <property type="match status" value="1"/>
</dbReference>
<dbReference type="NCBIfam" id="NF001846">
    <property type="entry name" value="PRK00571.1-3"/>
    <property type="match status" value="1"/>
</dbReference>
<sequence>MEQYLTVNVVTPNGSVFDHHATMVVAITTNGELGILVNHAPIVAPLEIDEVRVKRTDAENHVNWVAVNGGIIEVRDNVVTIIADSAERARDIDISRAERAKQRAEETIEQAKQTSDIDEQQRAEVALHRAINRINVSKHR</sequence>
<comment type="similarity">
    <text evidence="3 14 15">Belongs to the ATPase epsilon chain family.</text>
</comment>
<dbReference type="HAMAP" id="MF_00530">
    <property type="entry name" value="ATP_synth_epsil_bac"/>
    <property type="match status" value="1"/>
</dbReference>
<evidence type="ECO:0000256" key="3">
    <source>
        <dbReference type="ARBA" id="ARBA00005712"/>
    </source>
</evidence>
<accession>A0A2H6DEV4</accession>
<dbReference type="NCBIfam" id="TIGR01216">
    <property type="entry name" value="ATP_synt_epsi"/>
    <property type="match status" value="1"/>
</dbReference>
<evidence type="ECO:0000313" key="16">
    <source>
        <dbReference type="EMBL" id="GBD68679.1"/>
    </source>
</evidence>
<dbReference type="PANTHER" id="PTHR13822">
    <property type="entry name" value="ATP SYNTHASE DELTA/EPSILON CHAIN"/>
    <property type="match status" value="1"/>
</dbReference>
<dbReference type="GO" id="GO:0045259">
    <property type="term" value="C:proton-transporting ATP synthase complex"/>
    <property type="evidence" value="ECO:0007669"/>
    <property type="project" value="UniProtKB-KW"/>
</dbReference>
<reference evidence="16 17" key="1">
    <citation type="submission" date="2016-05" db="EMBL/GenBank/DDBJ databases">
        <title>Whole genome sequencing of Tetragenococcus halophilus subsp. halophilus NISL 7118.</title>
        <authorList>
            <person name="Shiwa Y."/>
            <person name="Nishimura I."/>
            <person name="Yoshikawa H."/>
            <person name="Koyama Y."/>
            <person name="Oguma T."/>
        </authorList>
    </citation>
    <scope>NUCLEOTIDE SEQUENCE [LARGE SCALE GENOMIC DNA]</scope>
    <source>
        <strain evidence="16 17">NISL 7118</strain>
    </source>
</reference>
<dbReference type="Pfam" id="PF00401">
    <property type="entry name" value="ATP-synt_DE"/>
    <property type="match status" value="1"/>
</dbReference>
<keyword evidence="17" id="KW-1185">Reference proteome</keyword>
<keyword evidence="7 14" id="KW-0375">Hydrogen ion transport</keyword>
<evidence type="ECO:0000256" key="9">
    <source>
        <dbReference type="ARBA" id="ARBA00023136"/>
    </source>
</evidence>
<name>A0A2H6DEV4_TETHA</name>
<keyword evidence="5 14" id="KW-0813">Transport</keyword>
<evidence type="ECO:0000256" key="4">
    <source>
        <dbReference type="ARBA" id="ARBA00014480"/>
    </source>
</evidence>
<keyword evidence="8 14" id="KW-0406">Ion transport</keyword>
<evidence type="ECO:0000256" key="13">
    <source>
        <dbReference type="ARBA" id="ARBA00031795"/>
    </source>
</evidence>
<dbReference type="FunFam" id="1.20.5.440:FF:000001">
    <property type="entry name" value="ATP synthase epsilon chain"/>
    <property type="match status" value="1"/>
</dbReference>
<evidence type="ECO:0000256" key="1">
    <source>
        <dbReference type="ARBA" id="ARBA00003543"/>
    </source>
</evidence>
<dbReference type="GO" id="GO:0005524">
    <property type="term" value="F:ATP binding"/>
    <property type="evidence" value="ECO:0007669"/>
    <property type="project" value="UniProtKB-UniRule"/>
</dbReference>
<dbReference type="Gene3D" id="1.20.5.440">
    <property type="entry name" value="ATP synthase delta/epsilon subunit, C-terminal domain"/>
    <property type="match status" value="1"/>
</dbReference>
<dbReference type="Gene3D" id="2.60.15.10">
    <property type="entry name" value="F0F1 ATP synthase delta/epsilon subunit, N-terminal"/>
    <property type="match status" value="1"/>
</dbReference>
<comment type="function">
    <text evidence="1 14">Produces ATP from ADP in the presence of a proton gradient across the membrane.</text>
</comment>
<evidence type="ECO:0000256" key="10">
    <source>
        <dbReference type="ARBA" id="ARBA00023196"/>
    </source>
</evidence>
<dbReference type="Pfam" id="PF02823">
    <property type="entry name" value="ATP-synt_DE_N"/>
    <property type="match status" value="1"/>
</dbReference>
<comment type="caution">
    <text evidence="16">The sequence shown here is derived from an EMBL/GenBank/DDBJ whole genome shotgun (WGS) entry which is preliminary data.</text>
</comment>
<evidence type="ECO:0000313" key="17">
    <source>
        <dbReference type="Proteomes" id="UP000236214"/>
    </source>
</evidence>
<dbReference type="InterPro" id="IPR020547">
    <property type="entry name" value="ATP_synth_F1_esu_C"/>
</dbReference>
<evidence type="ECO:0000256" key="8">
    <source>
        <dbReference type="ARBA" id="ARBA00023065"/>
    </source>
</evidence>
<evidence type="ECO:0000256" key="15">
    <source>
        <dbReference type="RuleBase" id="RU003656"/>
    </source>
</evidence>
<evidence type="ECO:0000256" key="2">
    <source>
        <dbReference type="ARBA" id="ARBA00004202"/>
    </source>
</evidence>
<dbReference type="RefSeq" id="WP_014125128.1">
    <property type="nucleotide sequence ID" value="NZ_BDEB01000109.1"/>
</dbReference>
<dbReference type="SUPFAM" id="SSF46604">
    <property type="entry name" value="Epsilon subunit of F1F0-ATP synthase C-terminal domain"/>
    <property type="match status" value="1"/>
</dbReference>
<comment type="subunit">
    <text evidence="14 15">F-type ATPases have 2 components, CF(1) - the catalytic core - and CF(0) - the membrane proton channel. CF(1) has five subunits: alpha(3), beta(3), gamma(1), delta(1), epsilon(1). CF(0) has three main subunits: a, b and c.</text>
</comment>
<proteinExistence type="inferred from homology"/>
<evidence type="ECO:0000256" key="14">
    <source>
        <dbReference type="HAMAP-Rule" id="MF_00530"/>
    </source>
</evidence>
<evidence type="ECO:0000256" key="5">
    <source>
        <dbReference type="ARBA" id="ARBA00022448"/>
    </source>
</evidence>
<dbReference type="InterPro" id="IPR001469">
    <property type="entry name" value="ATP_synth_F1_dsu/esu"/>
</dbReference>
<dbReference type="GO" id="GO:0046933">
    <property type="term" value="F:proton-transporting ATP synthase activity, rotational mechanism"/>
    <property type="evidence" value="ECO:0007669"/>
    <property type="project" value="UniProtKB-UniRule"/>
</dbReference>
<dbReference type="PANTHER" id="PTHR13822:SF10">
    <property type="entry name" value="ATP SYNTHASE EPSILON CHAIN, CHLOROPLASTIC"/>
    <property type="match status" value="1"/>
</dbReference>
<dbReference type="InterPro" id="IPR036771">
    <property type="entry name" value="ATPsynth_dsu/esu_N"/>
</dbReference>
<dbReference type="InterPro" id="IPR020546">
    <property type="entry name" value="ATP_synth_F1_dsu/esu_N"/>
</dbReference>
<comment type="subcellular location">
    <subcellularLocation>
        <location evidence="2 14">Cell membrane</location>
        <topology evidence="2 14">Peripheral membrane protein</topology>
    </subcellularLocation>
</comment>
<protein>
    <recommendedName>
        <fullName evidence="4 14">ATP synthase epsilon chain</fullName>
    </recommendedName>
    <alternativeName>
        <fullName evidence="13 14">ATP synthase F1 sector epsilon subunit</fullName>
    </alternativeName>
    <alternativeName>
        <fullName evidence="12 14">F-ATPase epsilon subunit</fullName>
    </alternativeName>
</protein>
<evidence type="ECO:0000256" key="6">
    <source>
        <dbReference type="ARBA" id="ARBA00022475"/>
    </source>
</evidence>
<dbReference type="AlphaFoldDB" id="A0A2H6DEV4"/>
<evidence type="ECO:0000256" key="11">
    <source>
        <dbReference type="ARBA" id="ARBA00023310"/>
    </source>
</evidence>
<dbReference type="SUPFAM" id="SSF51344">
    <property type="entry name" value="Epsilon subunit of F1F0-ATP synthase N-terminal domain"/>
    <property type="match status" value="1"/>
</dbReference>
<evidence type="ECO:0000256" key="12">
    <source>
        <dbReference type="ARBA" id="ARBA00030215"/>
    </source>
</evidence>
<gene>
    <name evidence="14 16" type="primary">atpC</name>
    <name evidence="16" type="ORF">TEHN7118_1485</name>
</gene>